<dbReference type="SUPFAM" id="SSF52467">
    <property type="entry name" value="DHS-like NAD/FAD-binding domain"/>
    <property type="match status" value="1"/>
</dbReference>
<organism evidence="7 8">
    <name type="scientific">Spiroplasma clarkii</name>
    <dbReference type="NCBI Taxonomy" id="2139"/>
    <lineage>
        <taxon>Bacteria</taxon>
        <taxon>Bacillati</taxon>
        <taxon>Mycoplasmatota</taxon>
        <taxon>Mollicutes</taxon>
        <taxon>Entomoplasmatales</taxon>
        <taxon>Spiroplasmataceae</taxon>
        <taxon>Spiroplasma</taxon>
    </lineage>
</organism>
<evidence type="ECO:0000256" key="3">
    <source>
        <dbReference type="RuleBase" id="RU362132"/>
    </source>
</evidence>
<dbReference type="PANTHER" id="PTHR18968">
    <property type="entry name" value="THIAMINE PYROPHOSPHATE ENZYMES"/>
    <property type="match status" value="1"/>
</dbReference>
<dbReference type="GO" id="GO:0009097">
    <property type="term" value="P:isoleucine biosynthetic process"/>
    <property type="evidence" value="ECO:0007669"/>
    <property type="project" value="TreeGrafter"/>
</dbReference>
<feature type="domain" description="Thiamine pyrophosphate enzyme N-terminal TPP-binding" evidence="6">
    <location>
        <begin position="6"/>
        <end position="119"/>
    </location>
</feature>
<evidence type="ECO:0000256" key="2">
    <source>
        <dbReference type="ARBA" id="ARBA00023052"/>
    </source>
</evidence>
<keyword evidence="2 3" id="KW-0786">Thiamine pyrophosphate</keyword>
<dbReference type="GO" id="GO:0000287">
    <property type="term" value="F:magnesium ion binding"/>
    <property type="evidence" value="ECO:0007669"/>
    <property type="project" value="InterPro"/>
</dbReference>
<comment type="similarity">
    <text evidence="1 3">Belongs to the TPP enzyme family.</text>
</comment>
<keyword evidence="8" id="KW-1185">Reference proteome</keyword>
<dbReference type="GO" id="GO:0030976">
    <property type="term" value="F:thiamine pyrophosphate binding"/>
    <property type="evidence" value="ECO:0007669"/>
    <property type="project" value="InterPro"/>
</dbReference>
<sequence>MKKKNTGASLVADTLINHGVEYIFTVPGAKIDKIIDEIDNRKNGPKLIVCRHEQNAALIAQGMGRISGKPGVVLVTSGPGVSNLATGLVTATSESDPVLAIGGNVKRQDMTKRRHQAMNNVAAMTPLTKVAEEVLSAANVSESITNLYKTAISGRKGATFLSIPADVSTEETEFEPLKPTTLVKLGHANLEMLEQLVSDIKQAKLPVLLLGMRASDDPTVAAIRELLSVIKLPVVETFQGAGIIPKHLEDTFYGRVGLFKNQPGDLLLDKSDLVITVGFDPIEYDPEIWNKDINKKIYHMDYVISEIDNYYRPHIELIGSIKRTIKKLSELLEKENYQIPKENEEFLTKLKDKFENITKLFKYHEDITHPLQFMWELRQIIDDEKFSTVDNNTIITTDVGSIYIWMARNFKSYEPRKLLFSNGMQTLGVALPWAMAGSFLNPGKKVISLSGDGGFLFSGQELETAVREKLNITHIIWNDSAYNMVDFQQVAKYGKGAATTLGDVDFAKYAEAFGAKGFKVNNPAQLGEILREALAYKGVAVVDVPIDYADNIILGNMLLEGVE</sequence>
<dbReference type="PROSITE" id="PS00187">
    <property type="entry name" value="TPP_ENZYMES"/>
    <property type="match status" value="1"/>
</dbReference>
<dbReference type="GO" id="GO:0005948">
    <property type="term" value="C:acetolactate synthase complex"/>
    <property type="evidence" value="ECO:0007669"/>
    <property type="project" value="TreeGrafter"/>
</dbReference>
<dbReference type="Gene3D" id="3.40.50.1220">
    <property type="entry name" value="TPP-binding domain"/>
    <property type="match status" value="1"/>
</dbReference>
<dbReference type="EMBL" id="CP024870">
    <property type="protein sequence ID" value="ATX71561.1"/>
    <property type="molecule type" value="Genomic_DNA"/>
</dbReference>
<dbReference type="AlphaFoldDB" id="A0A1Y0L2K2"/>
<evidence type="ECO:0000256" key="1">
    <source>
        <dbReference type="ARBA" id="ARBA00007812"/>
    </source>
</evidence>
<feature type="domain" description="Thiamine pyrophosphate enzyme central" evidence="4">
    <location>
        <begin position="194"/>
        <end position="328"/>
    </location>
</feature>
<dbReference type="InterPro" id="IPR012001">
    <property type="entry name" value="Thiamin_PyroP_enz_TPP-bd_dom"/>
</dbReference>
<dbReference type="Pfam" id="PF00205">
    <property type="entry name" value="TPP_enzyme_M"/>
    <property type="match status" value="1"/>
</dbReference>
<evidence type="ECO:0000259" key="5">
    <source>
        <dbReference type="Pfam" id="PF02775"/>
    </source>
</evidence>
<dbReference type="KEGG" id="scla:SCLARK_001796"/>
<protein>
    <submittedName>
        <fullName evidence="7">Acetolactate synthase I/II/III large subunit</fullName>
    </submittedName>
</protein>
<evidence type="ECO:0000259" key="6">
    <source>
        <dbReference type="Pfam" id="PF02776"/>
    </source>
</evidence>
<proteinExistence type="inferred from homology"/>
<dbReference type="InterPro" id="IPR029061">
    <property type="entry name" value="THDP-binding"/>
</dbReference>
<dbReference type="NCBIfam" id="NF006378">
    <property type="entry name" value="PRK08617.1"/>
    <property type="match status" value="1"/>
</dbReference>
<dbReference type="FunFam" id="3.40.50.970:FF:000007">
    <property type="entry name" value="Acetolactate synthase"/>
    <property type="match status" value="1"/>
</dbReference>
<evidence type="ECO:0000313" key="8">
    <source>
        <dbReference type="Proteomes" id="UP000231179"/>
    </source>
</evidence>
<accession>A0A1Y0L2K2</accession>
<dbReference type="NCBIfam" id="TIGR02418">
    <property type="entry name" value="acolac_catab"/>
    <property type="match status" value="1"/>
</dbReference>
<dbReference type="GO" id="GO:0034077">
    <property type="term" value="P:butanediol metabolic process"/>
    <property type="evidence" value="ECO:0007669"/>
    <property type="project" value="InterPro"/>
</dbReference>
<dbReference type="InterPro" id="IPR012000">
    <property type="entry name" value="Thiamin_PyroP_enz_cen_dom"/>
</dbReference>
<evidence type="ECO:0000259" key="4">
    <source>
        <dbReference type="Pfam" id="PF00205"/>
    </source>
</evidence>
<dbReference type="Pfam" id="PF02775">
    <property type="entry name" value="TPP_enzyme_C"/>
    <property type="match status" value="1"/>
</dbReference>
<dbReference type="PANTHER" id="PTHR18968:SF129">
    <property type="entry name" value="ACETOLACTATE SYNTHASE"/>
    <property type="match status" value="1"/>
</dbReference>
<feature type="domain" description="Thiamine pyrophosphate enzyme TPP-binding" evidence="5">
    <location>
        <begin position="398"/>
        <end position="544"/>
    </location>
</feature>
<dbReference type="SUPFAM" id="SSF52518">
    <property type="entry name" value="Thiamin diphosphate-binding fold (THDP-binding)"/>
    <property type="match status" value="2"/>
</dbReference>
<dbReference type="RefSeq" id="WP_100255090.1">
    <property type="nucleotide sequence ID" value="NZ_CP015819.1"/>
</dbReference>
<gene>
    <name evidence="7" type="primary">ilvB</name>
    <name evidence="7" type="ORF">SCLAR_v1c12610</name>
</gene>
<dbReference type="InterPro" id="IPR011766">
    <property type="entry name" value="TPP_enzyme_TPP-bd"/>
</dbReference>
<dbReference type="InterPro" id="IPR045229">
    <property type="entry name" value="TPP_enz"/>
</dbReference>
<evidence type="ECO:0000313" key="7">
    <source>
        <dbReference type="EMBL" id="ATX71561.1"/>
    </source>
</evidence>
<dbReference type="GO" id="GO:0050660">
    <property type="term" value="F:flavin adenine dinucleotide binding"/>
    <property type="evidence" value="ECO:0007669"/>
    <property type="project" value="TreeGrafter"/>
</dbReference>
<name>A0A1Y0L2K2_9MOLU</name>
<dbReference type="Proteomes" id="UP000231179">
    <property type="component" value="Chromosome"/>
</dbReference>
<dbReference type="GO" id="GO:0003984">
    <property type="term" value="F:acetolactate synthase activity"/>
    <property type="evidence" value="ECO:0007669"/>
    <property type="project" value="InterPro"/>
</dbReference>
<dbReference type="InterPro" id="IPR000399">
    <property type="entry name" value="TPP-bd_CS"/>
</dbReference>
<dbReference type="Pfam" id="PF02776">
    <property type="entry name" value="TPP_enzyme_N"/>
    <property type="match status" value="1"/>
</dbReference>
<dbReference type="InterPro" id="IPR029035">
    <property type="entry name" value="DHS-like_NAD/FAD-binding_dom"/>
</dbReference>
<reference evidence="7 8" key="1">
    <citation type="submission" date="2017-11" db="EMBL/GenBank/DDBJ databases">
        <title>Complete genome sequence of Spiroplasma clarkii CN-5 (DSM 19994).</title>
        <authorList>
            <person name="Tsai Y.-M."/>
            <person name="Chang A."/>
            <person name="Lo W.-S."/>
            <person name="Kuo C.-H."/>
        </authorList>
    </citation>
    <scope>NUCLEOTIDE SEQUENCE [LARGE SCALE GENOMIC DNA]</scope>
    <source>
        <strain evidence="7 8">CN-5</strain>
    </source>
</reference>
<dbReference type="InterPro" id="IPR012782">
    <property type="entry name" value="Acetolactate_synth_catblc"/>
</dbReference>
<dbReference type="CDD" id="cd07035">
    <property type="entry name" value="TPP_PYR_POX_like"/>
    <property type="match status" value="1"/>
</dbReference>
<dbReference type="OrthoDB" id="4494979at2"/>
<dbReference type="GO" id="GO:0009099">
    <property type="term" value="P:L-valine biosynthetic process"/>
    <property type="evidence" value="ECO:0007669"/>
    <property type="project" value="TreeGrafter"/>
</dbReference>
<dbReference type="Gene3D" id="3.40.50.970">
    <property type="match status" value="2"/>
</dbReference>